<evidence type="ECO:0000256" key="6">
    <source>
        <dbReference type="SAM" id="Phobius"/>
    </source>
</evidence>
<evidence type="ECO:0000313" key="9">
    <source>
        <dbReference type="Proteomes" id="UP001054945"/>
    </source>
</evidence>
<dbReference type="InterPro" id="IPR005821">
    <property type="entry name" value="Ion_trans_dom"/>
</dbReference>
<reference evidence="8 9" key="1">
    <citation type="submission" date="2021-06" db="EMBL/GenBank/DDBJ databases">
        <title>Caerostris extrusa draft genome.</title>
        <authorList>
            <person name="Kono N."/>
            <person name="Arakawa K."/>
        </authorList>
    </citation>
    <scope>NUCLEOTIDE SEQUENCE [LARGE SCALE GENOMIC DNA]</scope>
</reference>
<keyword evidence="3 6" id="KW-1133">Transmembrane helix</keyword>
<keyword evidence="8" id="KW-0407">Ion channel</keyword>
<accession>A0AAV4TCF5</accession>
<evidence type="ECO:0000256" key="5">
    <source>
        <dbReference type="SAM" id="MobiDB-lite"/>
    </source>
</evidence>
<dbReference type="InterPro" id="IPR027359">
    <property type="entry name" value="Volt_channel_dom_sf"/>
</dbReference>
<feature type="domain" description="Ion transport" evidence="7">
    <location>
        <begin position="447"/>
        <end position="526"/>
    </location>
</feature>
<dbReference type="AlphaFoldDB" id="A0AAV4TCF5"/>
<dbReference type="GO" id="GO:0001518">
    <property type="term" value="C:voltage-gated sodium channel complex"/>
    <property type="evidence" value="ECO:0007669"/>
    <property type="project" value="TreeGrafter"/>
</dbReference>
<evidence type="ECO:0000313" key="8">
    <source>
        <dbReference type="EMBL" id="GIY43046.1"/>
    </source>
</evidence>
<dbReference type="PANTHER" id="PTHR10037">
    <property type="entry name" value="VOLTAGE-GATED CATION CHANNEL CALCIUM AND SODIUM"/>
    <property type="match status" value="1"/>
</dbReference>
<dbReference type="EMBL" id="BPLR01010922">
    <property type="protein sequence ID" value="GIY43046.1"/>
    <property type="molecule type" value="Genomic_DNA"/>
</dbReference>
<dbReference type="Gene3D" id="1.10.287.70">
    <property type="match status" value="1"/>
</dbReference>
<keyword evidence="8" id="KW-0406">Ion transport</keyword>
<dbReference type="GO" id="GO:0086010">
    <property type="term" value="P:membrane depolarization during action potential"/>
    <property type="evidence" value="ECO:0007669"/>
    <property type="project" value="TreeGrafter"/>
</dbReference>
<evidence type="ECO:0000256" key="3">
    <source>
        <dbReference type="ARBA" id="ARBA00022989"/>
    </source>
</evidence>
<feature type="transmembrane region" description="Helical" evidence="6">
    <location>
        <begin position="285"/>
        <end position="310"/>
    </location>
</feature>
<evidence type="ECO:0000259" key="7">
    <source>
        <dbReference type="Pfam" id="PF00520"/>
    </source>
</evidence>
<comment type="subcellular location">
    <subcellularLocation>
        <location evidence="1">Membrane</location>
        <topology evidence="1">Multi-pass membrane protein</topology>
    </subcellularLocation>
</comment>
<feature type="domain" description="Ion transport" evidence="7">
    <location>
        <begin position="137"/>
        <end position="310"/>
    </location>
</feature>
<organism evidence="8 9">
    <name type="scientific">Caerostris extrusa</name>
    <name type="common">Bark spider</name>
    <name type="synonym">Caerostris bankana</name>
    <dbReference type="NCBI Taxonomy" id="172846"/>
    <lineage>
        <taxon>Eukaryota</taxon>
        <taxon>Metazoa</taxon>
        <taxon>Ecdysozoa</taxon>
        <taxon>Arthropoda</taxon>
        <taxon>Chelicerata</taxon>
        <taxon>Arachnida</taxon>
        <taxon>Araneae</taxon>
        <taxon>Araneomorphae</taxon>
        <taxon>Entelegynae</taxon>
        <taxon>Araneoidea</taxon>
        <taxon>Araneidae</taxon>
        <taxon>Caerostris</taxon>
    </lineage>
</organism>
<evidence type="ECO:0000256" key="1">
    <source>
        <dbReference type="ARBA" id="ARBA00004141"/>
    </source>
</evidence>
<proteinExistence type="predicted"/>
<sequence>MKCFRYVLAYQDSKFRTYQPVEQKLIGWKTKMDIIYVVTVLVQDPVHKNYTCLRGADVNTYISNFNFYGSSVVTISQLMTLHFWQELYQKMLLTAGTLHSDSGLKEHLAESRQRREAVRSQLARKIHRRLTLISLEVAIVGYYEYFRSKWNAFDCLVLIIGGTELILLDVERPILFTLRSYKLVKLMMCCNTHALKNALESCIFLFRHPTSILFVFIIICIVTGMQLYGHEYFHSADRFPDQEPPRWFFKDFYSSFILVFCMLCGDWKQPMVNTVLFTSYSSDLLMLIFVLIGNFVIINLFLGIVFYTFFYKSLPRNISSEDKLQSAIQVILNRQVNVSEAVAYKALKTSLKQSKTDNSHLNDSSCSDTLSDLQGNSTQSIRKIKKKQLRSQREMEIMEDTSSEYIDDCCPSLCYFCCSFCKADENPILWQNWADIRCRLYWFVETQIFRIIICSIIIFSVAMLIFEQSHKSTYPEIVSIIKILSPIIFMIFFFEMVLKWMAYGLQKFFKSHLGRFEFFILVVSFLMDTI</sequence>
<keyword evidence="2 6" id="KW-0812">Transmembrane</keyword>
<dbReference type="Gene3D" id="1.20.120.350">
    <property type="entry name" value="Voltage-gated potassium channels. Chain C"/>
    <property type="match status" value="1"/>
</dbReference>
<evidence type="ECO:0000256" key="4">
    <source>
        <dbReference type="ARBA" id="ARBA00023136"/>
    </source>
</evidence>
<dbReference type="PANTHER" id="PTHR10037:SF62">
    <property type="entry name" value="SODIUM CHANNEL PROTEIN 60E"/>
    <property type="match status" value="1"/>
</dbReference>
<dbReference type="Proteomes" id="UP001054945">
    <property type="component" value="Unassembled WGS sequence"/>
</dbReference>
<feature type="transmembrane region" description="Helical" evidence="6">
    <location>
        <begin position="478"/>
        <end position="498"/>
    </location>
</feature>
<feature type="region of interest" description="Disordered" evidence="5">
    <location>
        <begin position="355"/>
        <end position="374"/>
    </location>
</feature>
<dbReference type="GO" id="GO:0019228">
    <property type="term" value="P:neuronal action potential"/>
    <property type="evidence" value="ECO:0007669"/>
    <property type="project" value="TreeGrafter"/>
</dbReference>
<feature type="transmembrane region" description="Helical" evidence="6">
    <location>
        <begin position="448"/>
        <end position="466"/>
    </location>
</feature>
<gene>
    <name evidence="8" type="primary">para</name>
    <name evidence="8" type="ORF">CEXT_394461</name>
</gene>
<dbReference type="InterPro" id="IPR043203">
    <property type="entry name" value="VGCC_Ca_Na"/>
</dbReference>
<feature type="compositionally biased region" description="Polar residues" evidence="5">
    <location>
        <begin position="361"/>
        <end position="374"/>
    </location>
</feature>
<keyword evidence="4 6" id="KW-0472">Membrane</keyword>
<dbReference type="Pfam" id="PF00520">
    <property type="entry name" value="Ion_trans"/>
    <property type="match status" value="2"/>
</dbReference>
<keyword evidence="9" id="KW-1185">Reference proteome</keyword>
<evidence type="ECO:0000256" key="2">
    <source>
        <dbReference type="ARBA" id="ARBA00022692"/>
    </source>
</evidence>
<protein>
    <submittedName>
        <fullName evidence="8">Sodium channel protein para</fullName>
    </submittedName>
</protein>
<dbReference type="GO" id="GO:0005248">
    <property type="term" value="F:voltage-gated sodium channel activity"/>
    <property type="evidence" value="ECO:0007669"/>
    <property type="project" value="TreeGrafter"/>
</dbReference>
<feature type="transmembrane region" description="Helical" evidence="6">
    <location>
        <begin position="211"/>
        <end position="228"/>
    </location>
</feature>
<name>A0AAV4TCF5_CAEEX</name>
<keyword evidence="8" id="KW-0813">Transport</keyword>
<comment type="caution">
    <text evidence="8">The sequence shown here is derived from an EMBL/GenBank/DDBJ whole genome shotgun (WGS) entry which is preliminary data.</text>
</comment>